<evidence type="ECO:0000313" key="3">
    <source>
        <dbReference type="Proteomes" id="UP000000598"/>
    </source>
</evidence>
<dbReference type="Proteomes" id="UP000000598">
    <property type="component" value="Chromosome A"/>
</dbReference>
<dbReference type="EMBL" id="CR382121">
    <property type="protein sequence ID" value="CAH02719.1"/>
    <property type="molecule type" value="Genomic_DNA"/>
</dbReference>
<reference evidence="2 3" key="1">
    <citation type="journal article" date="2004" name="Nature">
        <title>Genome evolution in yeasts.</title>
        <authorList>
            <consortium name="Genolevures"/>
            <person name="Dujon B."/>
            <person name="Sherman D."/>
            <person name="Fischer G."/>
            <person name="Durrens P."/>
            <person name="Casaregola S."/>
            <person name="Lafontaine I."/>
            <person name="de Montigny J."/>
            <person name="Marck C."/>
            <person name="Neuveglise C."/>
            <person name="Talla E."/>
            <person name="Goffard N."/>
            <person name="Frangeul L."/>
            <person name="Aigle M."/>
            <person name="Anthouard V."/>
            <person name="Babour A."/>
            <person name="Barbe V."/>
            <person name="Barnay S."/>
            <person name="Blanchin S."/>
            <person name="Beckerich J.M."/>
            <person name="Beyne E."/>
            <person name="Bleykasten C."/>
            <person name="Boisrame A."/>
            <person name="Boyer J."/>
            <person name="Cattolico L."/>
            <person name="Confanioleri F."/>
            <person name="de Daruvar A."/>
            <person name="Despons L."/>
            <person name="Fabre E."/>
            <person name="Fairhead C."/>
            <person name="Ferry-Dumazet H."/>
            <person name="Groppi A."/>
            <person name="Hantraye F."/>
            <person name="Hennequin C."/>
            <person name="Jauniaux N."/>
            <person name="Joyet P."/>
            <person name="Kachouri R."/>
            <person name="Kerrest A."/>
            <person name="Koszul R."/>
            <person name="Lemaire M."/>
            <person name="Lesur I."/>
            <person name="Ma L."/>
            <person name="Muller H."/>
            <person name="Nicaud J.M."/>
            <person name="Nikolski M."/>
            <person name="Oztas S."/>
            <person name="Ozier-Kalogeropoulos O."/>
            <person name="Pellenz S."/>
            <person name="Potier S."/>
            <person name="Richard G.F."/>
            <person name="Straub M.L."/>
            <person name="Suleau A."/>
            <person name="Swennene D."/>
            <person name="Tekaia F."/>
            <person name="Wesolowski-Louvel M."/>
            <person name="Westhof E."/>
            <person name="Wirth B."/>
            <person name="Zeniou-Meyer M."/>
            <person name="Zivanovic I."/>
            <person name="Bolotin-Fukuhara M."/>
            <person name="Thierry A."/>
            <person name="Bouchier C."/>
            <person name="Caudron B."/>
            <person name="Scarpelli C."/>
            <person name="Gaillardin C."/>
            <person name="Weissenbach J."/>
            <person name="Wincker P."/>
            <person name="Souciet J.L."/>
        </authorList>
    </citation>
    <scope>NUCLEOTIDE SEQUENCE [LARGE SCALE GENOMIC DNA]</scope>
    <source>
        <strain evidence="3">ATCC 8585 / CBS 2359 / DSM 70799 / NBRC 1267 / NRRL Y-1140 / WM37</strain>
    </source>
</reference>
<feature type="coiled-coil region" evidence="1">
    <location>
        <begin position="101"/>
        <end position="128"/>
    </location>
</feature>
<dbReference type="STRING" id="284590.Q6CY58"/>
<keyword evidence="1" id="KW-0175">Coiled coil</keyword>
<organism evidence="2 3">
    <name type="scientific">Kluyveromyces lactis (strain ATCC 8585 / CBS 2359 / DSM 70799 / NBRC 1267 / NRRL Y-1140 / WM37)</name>
    <name type="common">Yeast</name>
    <name type="synonym">Candida sphaerica</name>
    <dbReference type="NCBI Taxonomy" id="284590"/>
    <lineage>
        <taxon>Eukaryota</taxon>
        <taxon>Fungi</taxon>
        <taxon>Dikarya</taxon>
        <taxon>Ascomycota</taxon>
        <taxon>Saccharomycotina</taxon>
        <taxon>Saccharomycetes</taxon>
        <taxon>Saccharomycetales</taxon>
        <taxon>Saccharomycetaceae</taxon>
        <taxon>Kluyveromyces</taxon>
    </lineage>
</organism>
<protein>
    <submittedName>
        <fullName evidence="2">KLLA0A03003p</fullName>
    </submittedName>
</protein>
<dbReference type="FunCoup" id="Q6CY58">
    <property type="interactions" value="77"/>
</dbReference>
<name>Q6CY58_KLULA</name>
<evidence type="ECO:0000256" key="1">
    <source>
        <dbReference type="SAM" id="Coils"/>
    </source>
</evidence>
<gene>
    <name evidence="2" type="ORF">KLLA0_A03003g</name>
</gene>
<sequence>MESGKDAENQPVLFMGAQTENLDYMYELVHELSAQLKTNENMRDAVLQDVDLLSRQLNHGNVDVSPDINVTKQFIYKRLKDEELSIQDEEEEDGNEEDNMLHHVTKQNEQLKEILKNQQRRNAVALQALRHHDEGLEICVTMLRNEIYSYHVTVLSRSRDLIENQLYKAEDSQFNQYLESVTDLQQLLDLCKLYRTLLRAHP</sequence>
<dbReference type="eggNOG" id="ENOG502S5IA">
    <property type="taxonomic scope" value="Eukaryota"/>
</dbReference>
<proteinExistence type="predicted"/>
<dbReference type="KEGG" id="kla:KLLA0_A03003g"/>
<accession>Q6CY58</accession>
<dbReference type="AlphaFoldDB" id="Q6CY58"/>
<dbReference type="HOGENOM" id="CLU_103442_0_0_1"/>
<dbReference type="PaxDb" id="284590-Q6CY58"/>
<evidence type="ECO:0000313" key="2">
    <source>
        <dbReference type="EMBL" id="CAH02719.1"/>
    </source>
</evidence>
<dbReference type="OMA" id="HMYLLVN"/>
<dbReference type="InParanoid" id="Q6CY58"/>
<keyword evidence="3" id="KW-1185">Reference proteome</keyword>